<reference evidence="3" key="1">
    <citation type="submission" date="2024-02" db="EMBL/GenBank/DDBJ databases">
        <authorList>
            <consortium name="ELIXIR-Norway"/>
            <consortium name="Elixir Norway"/>
        </authorList>
    </citation>
    <scope>NUCLEOTIDE SEQUENCE</scope>
</reference>
<dbReference type="PANTHER" id="PTHR35393">
    <property type="entry name" value="CHROMOSOME 1, WHOLE GENOME SHOTGUN SEQUENCE"/>
    <property type="match status" value="1"/>
</dbReference>
<feature type="transmembrane region" description="Helical" evidence="1">
    <location>
        <begin position="165"/>
        <end position="191"/>
    </location>
</feature>
<evidence type="ECO:0000313" key="4">
    <source>
        <dbReference type="Proteomes" id="UP001497444"/>
    </source>
</evidence>
<dbReference type="Proteomes" id="UP001497444">
    <property type="component" value="Chromosome 16"/>
</dbReference>
<keyword evidence="1" id="KW-0472">Membrane</keyword>
<keyword evidence="1" id="KW-0812">Transmembrane</keyword>
<proteinExistence type="predicted"/>
<name>A0ABP0WB66_9BRYO</name>
<keyword evidence="4" id="KW-1185">Reference proteome</keyword>
<dbReference type="EMBL" id="OZ020111">
    <property type="protein sequence ID" value="CAK9264081.1"/>
    <property type="molecule type" value="Genomic_DNA"/>
</dbReference>
<gene>
    <name evidence="3" type="ORF">CSSPJE1EN1_LOCUS9559</name>
</gene>
<organism evidence="3 4">
    <name type="scientific">Sphagnum jensenii</name>
    <dbReference type="NCBI Taxonomy" id="128206"/>
    <lineage>
        <taxon>Eukaryota</taxon>
        <taxon>Viridiplantae</taxon>
        <taxon>Streptophyta</taxon>
        <taxon>Embryophyta</taxon>
        <taxon>Bryophyta</taxon>
        <taxon>Sphagnophytina</taxon>
        <taxon>Sphagnopsida</taxon>
        <taxon>Sphagnales</taxon>
        <taxon>Sphagnaceae</taxon>
        <taxon>Sphagnum</taxon>
    </lineage>
</organism>
<accession>A0ABP0WB66</accession>
<dbReference type="Pfam" id="PF24840">
    <property type="entry name" value="NTF2_SigF"/>
    <property type="match status" value="1"/>
</dbReference>
<evidence type="ECO:0000256" key="1">
    <source>
        <dbReference type="SAM" id="Phobius"/>
    </source>
</evidence>
<dbReference type="PANTHER" id="PTHR35393:SF1">
    <property type="entry name" value="SNOAL-LIKE DOMAIN-CONTAINING PROTEIN"/>
    <property type="match status" value="1"/>
</dbReference>
<sequence length="193" mass="22209">MEDPRNEIRDVVLGLTDHPSLKGQAAVLQKYFTQDVEFYNVWLNAKGLANLICIYNMGEVFLNYVGCEFQNIAYDETNNNLSVCVCVFIRPRAFLSLHLAYLCFNVHLELEDVVKSGRTVKKIKVERDYFIRSPTLEIIPIIGKIHDSDNIRFFLGHLEAGAWRVATWIFVMMWHSLLAIFGVVFGTVMTIQE</sequence>
<feature type="domain" description="SigF-like NTF2-like" evidence="2">
    <location>
        <begin position="1"/>
        <end position="111"/>
    </location>
</feature>
<protein>
    <recommendedName>
        <fullName evidence="2">SigF-like NTF2-like domain-containing protein</fullName>
    </recommendedName>
</protein>
<evidence type="ECO:0000313" key="3">
    <source>
        <dbReference type="EMBL" id="CAK9264081.1"/>
    </source>
</evidence>
<evidence type="ECO:0000259" key="2">
    <source>
        <dbReference type="Pfam" id="PF24840"/>
    </source>
</evidence>
<dbReference type="InterPro" id="IPR057514">
    <property type="entry name" value="NTF2_SigF"/>
</dbReference>
<keyword evidence="1" id="KW-1133">Transmembrane helix</keyword>